<name>A0A8H5GUS5_9AGAR</name>
<dbReference type="GO" id="GO:0016979">
    <property type="term" value="F:lipoate-protein ligase activity"/>
    <property type="evidence" value="ECO:0007669"/>
    <property type="project" value="UniProtKB-EC"/>
</dbReference>
<keyword evidence="13" id="KW-1185">Reference proteome</keyword>
<dbReference type="GO" id="GO:0009249">
    <property type="term" value="P:protein lipoylation"/>
    <property type="evidence" value="ECO:0007669"/>
    <property type="project" value="InterPro"/>
</dbReference>
<evidence type="ECO:0000256" key="10">
    <source>
        <dbReference type="ARBA" id="ARBA00048037"/>
    </source>
</evidence>
<keyword evidence="9" id="KW-0067">ATP-binding</keyword>
<dbReference type="GO" id="GO:0005524">
    <property type="term" value="F:ATP binding"/>
    <property type="evidence" value="ECO:0007669"/>
    <property type="project" value="UniProtKB-KW"/>
</dbReference>
<protein>
    <recommendedName>
        <fullName evidence="6">Putative lipoate-protein ligase A</fullName>
        <ecNumber evidence="5">6.3.1.20</ecNumber>
    </recommendedName>
</protein>
<evidence type="ECO:0000256" key="7">
    <source>
        <dbReference type="ARBA" id="ARBA00022598"/>
    </source>
</evidence>
<accession>A0A8H5GUS5</accession>
<evidence type="ECO:0000256" key="3">
    <source>
        <dbReference type="ARBA" id="ARBA00005124"/>
    </source>
</evidence>
<dbReference type="InterPro" id="IPR019491">
    <property type="entry name" value="Lipoate_protein_ligase_C"/>
</dbReference>
<dbReference type="EC" id="6.3.1.20" evidence="5"/>
<comment type="function">
    <text evidence="1">Catalyzes both the ATP-dependent activation of exogenously supplied lipoate to lipoyl-AMP and the transfer of the activated lipoyl onto the lipoyl domains of lipoate-dependent enzymes.</text>
</comment>
<reference evidence="12 13" key="1">
    <citation type="journal article" date="2020" name="ISME J.">
        <title>Uncovering the hidden diversity of litter-decomposition mechanisms in mushroom-forming fungi.</title>
        <authorList>
            <person name="Floudas D."/>
            <person name="Bentzer J."/>
            <person name="Ahren D."/>
            <person name="Johansson T."/>
            <person name="Persson P."/>
            <person name="Tunlid A."/>
        </authorList>
    </citation>
    <scope>NUCLEOTIDE SEQUENCE [LARGE SCALE GENOMIC DNA]</scope>
    <source>
        <strain evidence="12 13">CBS 291.85</strain>
    </source>
</reference>
<dbReference type="Pfam" id="PF21948">
    <property type="entry name" value="LplA-B_cat"/>
    <property type="match status" value="1"/>
</dbReference>
<keyword evidence="7" id="KW-0436">Ligase</keyword>
<dbReference type="PANTHER" id="PTHR12561:SF3">
    <property type="entry name" value="LIPOYLTRANSFERASE 1, MITOCHONDRIAL"/>
    <property type="match status" value="1"/>
</dbReference>
<dbReference type="Gene3D" id="3.30.930.10">
    <property type="entry name" value="Bira Bifunctional Protein, Domain 2"/>
    <property type="match status" value="1"/>
</dbReference>
<feature type="domain" description="BPL/LPL catalytic" evidence="11">
    <location>
        <begin position="56"/>
        <end position="239"/>
    </location>
</feature>
<keyword evidence="8" id="KW-0547">Nucleotide-binding</keyword>
<dbReference type="InterPro" id="IPR004143">
    <property type="entry name" value="BPL_LPL_catalytic"/>
</dbReference>
<comment type="pathway">
    <text evidence="3">Protein modification; protein lipoylation via exogenous pathway; protein N(6)-(lipoyl)lysine from lipoate: step 1/2.</text>
</comment>
<dbReference type="GO" id="GO:0017118">
    <property type="term" value="F:lipoyltransferase activity"/>
    <property type="evidence" value="ECO:0007669"/>
    <property type="project" value="TreeGrafter"/>
</dbReference>
<evidence type="ECO:0000256" key="5">
    <source>
        <dbReference type="ARBA" id="ARBA00012367"/>
    </source>
</evidence>
<dbReference type="OrthoDB" id="201621at2759"/>
<dbReference type="EMBL" id="JAACJM010000009">
    <property type="protein sequence ID" value="KAF5371312.1"/>
    <property type="molecule type" value="Genomic_DNA"/>
</dbReference>
<dbReference type="Gene3D" id="3.30.390.50">
    <property type="entry name" value="CO dehydrogenase flavoprotein, C-terminal domain"/>
    <property type="match status" value="1"/>
</dbReference>
<organism evidence="12 13">
    <name type="scientific">Tetrapyrgos nigripes</name>
    <dbReference type="NCBI Taxonomy" id="182062"/>
    <lineage>
        <taxon>Eukaryota</taxon>
        <taxon>Fungi</taxon>
        <taxon>Dikarya</taxon>
        <taxon>Basidiomycota</taxon>
        <taxon>Agaricomycotina</taxon>
        <taxon>Agaricomycetes</taxon>
        <taxon>Agaricomycetidae</taxon>
        <taxon>Agaricales</taxon>
        <taxon>Marasmiineae</taxon>
        <taxon>Marasmiaceae</taxon>
        <taxon>Tetrapyrgos</taxon>
    </lineage>
</organism>
<evidence type="ECO:0000313" key="12">
    <source>
        <dbReference type="EMBL" id="KAF5371312.1"/>
    </source>
</evidence>
<dbReference type="InterPro" id="IPR004562">
    <property type="entry name" value="LipoylTrfase_LipoateP_Ligase"/>
</dbReference>
<dbReference type="SUPFAM" id="SSF55681">
    <property type="entry name" value="Class II aaRS and biotin synthetases"/>
    <property type="match status" value="1"/>
</dbReference>
<dbReference type="NCBIfam" id="TIGR00545">
    <property type="entry name" value="lipoyltrans"/>
    <property type="match status" value="1"/>
</dbReference>
<dbReference type="UniPathway" id="UPA00537">
    <property type="reaction ID" value="UER00594"/>
</dbReference>
<comment type="similarity">
    <text evidence="4">Belongs to the LplA family.</text>
</comment>
<evidence type="ECO:0000259" key="11">
    <source>
        <dbReference type="PROSITE" id="PS51733"/>
    </source>
</evidence>
<comment type="caution">
    <text evidence="12">The sequence shown here is derived from an EMBL/GenBank/DDBJ whole genome shotgun (WGS) entry which is preliminary data.</text>
</comment>
<dbReference type="InterPro" id="IPR045864">
    <property type="entry name" value="aa-tRNA-synth_II/BPL/LPL"/>
</dbReference>
<evidence type="ECO:0000256" key="8">
    <source>
        <dbReference type="ARBA" id="ARBA00022741"/>
    </source>
</evidence>
<dbReference type="PROSITE" id="PS51733">
    <property type="entry name" value="BPL_LPL_CATALYTIC"/>
    <property type="match status" value="1"/>
</dbReference>
<dbReference type="Pfam" id="PF10437">
    <property type="entry name" value="Lip_prot_lig_C"/>
    <property type="match status" value="1"/>
</dbReference>
<dbReference type="AlphaFoldDB" id="A0A8H5GUS5"/>
<evidence type="ECO:0000256" key="9">
    <source>
        <dbReference type="ARBA" id="ARBA00022840"/>
    </source>
</evidence>
<sequence>MTLLSTFVRRRVPLCCRCRTFASIPSPAAEHSVYVSRSTNPYFNLTFEDWLFRHKTPSEPLLFLYRDDPCVVIGRNQNPWKEVNLPALRERDIPFIRRRSGGGTVYHDHGNTNFSIHLPRQSFDRHATAQIVLRAVRSLGIDANVNDRNDICVGKEKVSGSAYKIVNKRAYHHGTMLISTELGTLGNLLRTDKETMETKGVASVRSPVCNLQQFGSNISHDAFVNAVYDEFCNEYPDTSKPEYFKFVNEEDWQGLDYIQRGMEELPNWDWAFGQTPEFTYRVSNSFSWGTVHATIQSKHGVILNTELSVSDYTAADDTAEAFEEVKRVLRGKKYGFVRHIEFTALKKGSPGFEVASWLLRIMDS</sequence>
<comment type="catalytic activity">
    <reaction evidence="10">
        <text>L-lysyl-[lipoyl-carrier protein] + (R)-lipoate + ATP = N(6)-[(R)-lipoyl]-L-lysyl-[lipoyl-carrier protein] + AMP + diphosphate + H(+)</text>
        <dbReference type="Rhea" id="RHEA:49288"/>
        <dbReference type="Rhea" id="RHEA-COMP:10500"/>
        <dbReference type="Rhea" id="RHEA-COMP:10502"/>
        <dbReference type="ChEBI" id="CHEBI:15378"/>
        <dbReference type="ChEBI" id="CHEBI:29969"/>
        <dbReference type="ChEBI" id="CHEBI:30616"/>
        <dbReference type="ChEBI" id="CHEBI:33019"/>
        <dbReference type="ChEBI" id="CHEBI:83088"/>
        <dbReference type="ChEBI" id="CHEBI:83099"/>
        <dbReference type="ChEBI" id="CHEBI:456215"/>
        <dbReference type="EC" id="6.3.1.20"/>
    </reaction>
</comment>
<gene>
    <name evidence="12" type="ORF">D9758_004201</name>
</gene>
<evidence type="ECO:0000313" key="13">
    <source>
        <dbReference type="Proteomes" id="UP000559256"/>
    </source>
</evidence>
<proteinExistence type="inferred from homology"/>
<evidence type="ECO:0000256" key="4">
    <source>
        <dbReference type="ARBA" id="ARBA00008242"/>
    </source>
</evidence>
<dbReference type="GO" id="GO:0005739">
    <property type="term" value="C:mitochondrion"/>
    <property type="evidence" value="ECO:0007669"/>
    <property type="project" value="TreeGrafter"/>
</dbReference>
<comment type="pathway">
    <text evidence="2">Protein modification; protein lipoylation via exogenous pathway; protein N(6)-(lipoyl)lysine from lipoate: step 2/2.</text>
</comment>
<dbReference type="CDD" id="cd16443">
    <property type="entry name" value="LplA"/>
    <property type="match status" value="1"/>
</dbReference>
<evidence type="ECO:0000256" key="6">
    <source>
        <dbReference type="ARBA" id="ARBA00015925"/>
    </source>
</evidence>
<dbReference type="Proteomes" id="UP000559256">
    <property type="component" value="Unassembled WGS sequence"/>
</dbReference>
<evidence type="ECO:0000256" key="1">
    <source>
        <dbReference type="ARBA" id="ARBA00003253"/>
    </source>
</evidence>
<evidence type="ECO:0000256" key="2">
    <source>
        <dbReference type="ARBA" id="ARBA00005085"/>
    </source>
</evidence>
<dbReference type="PANTHER" id="PTHR12561">
    <property type="entry name" value="LIPOATE-PROTEIN LIGASE"/>
    <property type="match status" value="1"/>
</dbReference>